<dbReference type="GeneID" id="85355782"/>
<sequence length="223" mass="24970">MTMFAALDPSLLPATTMDTRRCNICKAHISSSSLWKRCDDCRRKRTAEHRRWREGKKGRLSLFPASSTAVTVPLKRKAAQLETDGPSKRPKAMTHGKETKQQDCQFHPTWKPVSLTHMHEELRDLPQKQDACLHASHSIIASADIDHLQRARLVAHDLRGYQLISSKRKTYITDIPGGCSLLFSCACLGPSIDCLGSTRITVEDDMSHPLGIKGQKISVVIHH</sequence>
<organism evidence="2 3">
    <name type="scientific">Armillaria tabescens</name>
    <name type="common">Ringless honey mushroom</name>
    <name type="synonym">Agaricus tabescens</name>
    <dbReference type="NCBI Taxonomy" id="1929756"/>
    <lineage>
        <taxon>Eukaryota</taxon>
        <taxon>Fungi</taxon>
        <taxon>Dikarya</taxon>
        <taxon>Basidiomycota</taxon>
        <taxon>Agaricomycotina</taxon>
        <taxon>Agaricomycetes</taxon>
        <taxon>Agaricomycetidae</taxon>
        <taxon>Agaricales</taxon>
        <taxon>Marasmiineae</taxon>
        <taxon>Physalacriaceae</taxon>
        <taxon>Desarmillaria</taxon>
    </lineage>
</organism>
<protein>
    <submittedName>
        <fullName evidence="2">Uncharacterized protein</fullName>
    </submittedName>
</protein>
<dbReference type="AlphaFoldDB" id="A0AA39TQG2"/>
<dbReference type="RefSeq" id="XP_060334409.1">
    <property type="nucleotide sequence ID" value="XM_060472234.1"/>
</dbReference>
<keyword evidence="3" id="KW-1185">Reference proteome</keyword>
<evidence type="ECO:0000313" key="3">
    <source>
        <dbReference type="Proteomes" id="UP001175211"/>
    </source>
</evidence>
<accession>A0AA39TQG2</accession>
<reference evidence="2" key="1">
    <citation type="submission" date="2023-06" db="EMBL/GenBank/DDBJ databases">
        <authorList>
            <consortium name="Lawrence Berkeley National Laboratory"/>
            <person name="Ahrendt S."/>
            <person name="Sahu N."/>
            <person name="Indic B."/>
            <person name="Wong-Bajracharya J."/>
            <person name="Merenyi Z."/>
            <person name="Ke H.-M."/>
            <person name="Monk M."/>
            <person name="Kocsube S."/>
            <person name="Drula E."/>
            <person name="Lipzen A."/>
            <person name="Balint B."/>
            <person name="Henrissat B."/>
            <person name="Andreopoulos B."/>
            <person name="Martin F.M."/>
            <person name="Harder C.B."/>
            <person name="Rigling D."/>
            <person name="Ford K.L."/>
            <person name="Foster G.D."/>
            <person name="Pangilinan J."/>
            <person name="Papanicolaou A."/>
            <person name="Barry K."/>
            <person name="LaButti K."/>
            <person name="Viragh M."/>
            <person name="Koriabine M."/>
            <person name="Yan M."/>
            <person name="Riley R."/>
            <person name="Champramary S."/>
            <person name="Plett K.L."/>
            <person name="Tsai I.J."/>
            <person name="Slot J."/>
            <person name="Sipos G."/>
            <person name="Plett J."/>
            <person name="Nagy L.G."/>
            <person name="Grigoriev I.V."/>
        </authorList>
    </citation>
    <scope>NUCLEOTIDE SEQUENCE</scope>
    <source>
        <strain evidence="2">CCBAS 213</strain>
    </source>
</reference>
<evidence type="ECO:0000256" key="1">
    <source>
        <dbReference type="SAM" id="MobiDB-lite"/>
    </source>
</evidence>
<name>A0AA39TQG2_ARMTA</name>
<proteinExistence type="predicted"/>
<gene>
    <name evidence="2" type="ORF">EV420DRAFT_1521772</name>
</gene>
<evidence type="ECO:0000313" key="2">
    <source>
        <dbReference type="EMBL" id="KAK0462943.1"/>
    </source>
</evidence>
<comment type="caution">
    <text evidence="2">The sequence shown here is derived from an EMBL/GenBank/DDBJ whole genome shotgun (WGS) entry which is preliminary data.</text>
</comment>
<feature type="region of interest" description="Disordered" evidence="1">
    <location>
        <begin position="79"/>
        <end position="101"/>
    </location>
</feature>
<dbReference type="EMBL" id="JAUEPS010000008">
    <property type="protein sequence ID" value="KAK0462943.1"/>
    <property type="molecule type" value="Genomic_DNA"/>
</dbReference>
<dbReference type="Proteomes" id="UP001175211">
    <property type="component" value="Unassembled WGS sequence"/>
</dbReference>